<comment type="similarity">
    <text evidence="1 3">Belongs to the short-chain dehydrogenases/reductases (SDR) family.</text>
</comment>
<reference evidence="5 6" key="1">
    <citation type="submission" date="2020-11" db="EMBL/GenBank/DDBJ databases">
        <title>Enhanced detection system for hospital associated transmission using whole genome sequencing surveillance.</title>
        <authorList>
            <person name="Harrison L.H."/>
            <person name="Van Tyne D."/>
            <person name="Marsh J.W."/>
            <person name="Griffith M.P."/>
            <person name="Snyder D.J."/>
            <person name="Cooper V.S."/>
            <person name="Mustapha M."/>
        </authorList>
    </citation>
    <scope>NUCLEOTIDE SEQUENCE [LARGE SCALE GENOMIC DNA]</scope>
    <source>
        <strain evidence="5 6">PSA00705</strain>
    </source>
</reference>
<accession>A0ABS0KGM6</accession>
<evidence type="ECO:0000313" key="5">
    <source>
        <dbReference type="EMBL" id="MBG6287039.1"/>
    </source>
</evidence>
<dbReference type="RefSeq" id="WP_196912369.1">
    <property type="nucleotide sequence ID" value="NZ_JADTFC010000009.1"/>
</dbReference>
<dbReference type="PRINTS" id="PR00081">
    <property type="entry name" value="GDHRDH"/>
</dbReference>
<dbReference type="PANTHER" id="PTHR44196">
    <property type="entry name" value="DEHYDROGENASE/REDUCTASE SDR FAMILY MEMBER 7B"/>
    <property type="match status" value="1"/>
</dbReference>
<gene>
    <name evidence="5" type="ORF">I5I61_06225</name>
</gene>
<protein>
    <submittedName>
        <fullName evidence="5">SDR family NAD(P)-dependent oxidoreductase</fullName>
    </submittedName>
</protein>
<dbReference type="InterPro" id="IPR036291">
    <property type="entry name" value="NAD(P)-bd_dom_sf"/>
</dbReference>
<evidence type="ECO:0000256" key="4">
    <source>
        <dbReference type="SAM" id="MobiDB-lite"/>
    </source>
</evidence>
<dbReference type="SUPFAM" id="SSF51735">
    <property type="entry name" value="NAD(P)-binding Rossmann-fold domains"/>
    <property type="match status" value="1"/>
</dbReference>
<dbReference type="Pfam" id="PF00106">
    <property type="entry name" value="adh_short"/>
    <property type="match status" value="1"/>
</dbReference>
<keyword evidence="6" id="KW-1185">Reference proteome</keyword>
<evidence type="ECO:0000256" key="2">
    <source>
        <dbReference type="ARBA" id="ARBA00023002"/>
    </source>
</evidence>
<evidence type="ECO:0000256" key="1">
    <source>
        <dbReference type="ARBA" id="ARBA00006484"/>
    </source>
</evidence>
<dbReference type="CDD" id="cd05233">
    <property type="entry name" value="SDR_c"/>
    <property type="match status" value="1"/>
</dbReference>
<dbReference type="EMBL" id="JADTFC010000009">
    <property type="protein sequence ID" value="MBG6287039.1"/>
    <property type="molecule type" value="Genomic_DNA"/>
</dbReference>
<evidence type="ECO:0000313" key="6">
    <source>
        <dbReference type="Proteomes" id="UP000608450"/>
    </source>
</evidence>
<evidence type="ECO:0000256" key="3">
    <source>
        <dbReference type="RuleBase" id="RU000363"/>
    </source>
</evidence>
<dbReference type="InterPro" id="IPR020904">
    <property type="entry name" value="Sc_DH/Rdtase_CS"/>
</dbReference>
<organism evidence="5 6">
    <name type="scientific">Pseudomonas nitroreducens</name>
    <dbReference type="NCBI Taxonomy" id="46680"/>
    <lineage>
        <taxon>Bacteria</taxon>
        <taxon>Pseudomonadati</taxon>
        <taxon>Pseudomonadota</taxon>
        <taxon>Gammaproteobacteria</taxon>
        <taxon>Pseudomonadales</taxon>
        <taxon>Pseudomonadaceae</taxon>
        <taxon>Pseudomonas</taxon>
    </lineage>
</organism>
<name>A0ABS0KGM6_PSENT</name>
<feature type="region of interest" description="Disordered" evidence="4">
    <location>
        <begin position="195"/>
        <end position="217"/>
    </location>
</feature>
<sequence length="281" mass="29636">MIELNRKTAVVTGAASGLGLAMARAFCREGMRVVLVDLPGVALEQALASLLEEGGDALLIAADVADARAVEVLAEQIDALGGVDLLCNNAGITGDRPRASWAHDLGNWRRVLDVNLMGVIHGLHSFVPRMIASGRPGHIVNTASMGGLMAIPFIAPYVAAKAALVALSESLAIELRTEGAAIGVSVLCPGMVPSGLTGPGRDHPQSTAQEPSAAARQFQARTQETLENARLSADDVAIALIAAIREERFYVLTHEGSLELAGQRWQRLNQEQSARNRSQQA</sequence>
<dbReference type="PANTHER" id="PTHR44196:SF1">
    <property type="entry name" value="DEHYDROGENASE_REDUCTASE SDR FAMILY MEMBER 7B"/>
    <property type="match status" value="1"/>
</dbReference>
<dbReference type="PROSITE" id="PS00061">
    <property type="entry name" value="ADH_SHORT"/>
    <property type="match status" value="1"/>
</dbReference>
<comment type="caution">
    <text evidence="5">The sequence shown here is derived from an EMBL/GenBank/DDBJ whole genome shotgun (WGS) entry which is preliminary data.</text>
</comment>
<dbReference type="Proteomes" id="UP000608450">
    <property type="component" value="Unassembled WGS sequence"/>
</dbReference>
<proteinExistence type="inferred from homology"/>
<dbReference type="InterPro" id="IPR002347">
    <property type="entry name" value="SDR_fam"/>
</dbReference>
<dbReference type="PRINTS" id="PR00080">
    <property type="entry name" value="SDRFAMILY"/>
</dbReference>
<dbReference type="Gene3D" id="3.40.50.720">
    <property type="entry name" value="NAD(P)-binding Rossmann-like Domain"/>
    <property type="match status" value="1"/>
</dbReference>
<keyword evidence="2" id="KW-0560">Oxidoreductase</keyword>